<dbReference type="EC" id="2.7.1.14" evidence="10"/>
<comment type="catalytic activity">
    <reaction evidence="8">
        <text>sedoheptulose + ATP = D-sedoheptulose 7-phosphate + ADP + H(+)</text>
        <dbReference type="Rhea" id="RHEA:23844"/>
        <dbReference type="ChEBI" id="CHEBI:15378"/>
        <dbReference type="ChEBI" id="CHEBI:16802"/>
        <dbReference type="ChEBI" id="CHEBI:30616"/>
        <dbReference type="ChEBI" id="CHEBI:57483"/>
        <dbReference type="ChEBI" id="CHEBI:456216"/>
        <dbReference type="EC" id="2.7.1.14"/>
    </reaction>
</comment>
<dbReference type="AlphaFoldDB" id="A0A452GQS9"/>
<evidence type="ECO:0000256" key="2">
    <source>
        <dbReference type="ARBA" id="ARBA00009156"/>
    </source>
</evidence>
<evidence type="ECO:0000256" key="8">
    <source>
        <dbReference type="ARBA" id="ARBA00052736"/>
    </source>
</evidence>
<evidence type="ECO:0000256" key="12">
    <source>
        <dbReference type="ARBA" id="ARBA00076706"/>
    </source>
</evidence>
<dbReference type="GO" id="GO:0006098">
    <property type="term" value="P:pentose-phosphate shunt"/>
    <property type="evidence" value="ECO:0007669"/>
    <property type="project" value="UniProtKB-ARBA"/>
</dbReference>
<keyword evidence="3" id="KW-0963">Cytoplasm</keyword>
<evidence type="ECO:0000256" key="6">
    <source>
        <dbReference type="ARBA" id="ARBA00022777"/>
    </source>
</evidence>
<dbReference type="GO" id="GO:0006071">
    <property type="term" value="P:glycerol metabolic process"/>
    <property type="evidence" value="ECO:0007669"/>
    <property type="project" value="TreeGrafter"/>
</dbReference>
<evidence type="ECO:0000256" key="1">
    <source>
        <dbReference type="ARBA" id="ARBA00004496"/>
    </source>
</evidence>
<evidence type="ECO:0000256" key="4">
    <source>
        <dbReference type="ARBA" id="ARBA00022679"/>
    </source>
</evidence>
<accession>A0A452GQS9</accession>
<organism evidence="14 15">
    <name type="scientific">Gopherus agassizii</name>
    <name type="common">Agassiz's desert tortoise</name>
    <dbReference type="NCBI Taxonomy" id="38772"/>
    <lineage>
        <taxon>Eukaryota</taxon>
        <taxon>Metazoa</taxon>
        <taxon>Chordata</taxon>
        <taxon>Craniata</taxon>
        <taxon>Vertebrata</taxon>
        <taxon>Euteleostomi</taxon>
        <taxon>Archelosauria</taxon>
        <taxon>Testudinata</taxon>
        <taxon>Testudines</taxon>
        <taxon>Cryptodira</taxon>
        <taxon>Durocryptodira</taxon>
        <taxon>Testudinoidea</taxon>
        <taxon>Testudinidae</taxon>
        <taxon>Gopherus</taxon>
    </lineage>
</organism>
<evidence type="ECO:0000256" key="11">
    <source>
        <dbReference type="ARBA" id="ARBA00069425"/>
    </source>
</evidence>
<evidence type="ECO:0000256" key="5">
    <source>
        <dbReference type="ARBA" id="ARBA00022741"/>
    </source>
</evidence>
<dbReference type="InterPro" id="IPR018484">
    <property type="entry name" value="FGGY_N"/>
</dbReference>
<reference evidence="15" key="1">
    <citation type="journal article" date="2017" name="PLoS ONE">
        <title>The Agassiz's desert tortoise genome provides a resource for the conservation of a threatened species.</title>
        <authorList>
            <person name="Tollis M."/>
            <person name="DeNardo D.F."/>
            <person name="Cornelius J.A."/>
            <person name="Dolby G.A."/>
            <person name="Edwards T."/>
            <person name="Henen B.T."/>
            <person name="Karl A.E."/>
            <person name="Murphy R.W."/>
            <person name="Kusumi K."/>
        </authorList>
    </citation>
    <scope>NUCLEOTIDE SEQUENCE [LARGE SCALE GENOMIC DNA]</scope>
</reference>
<dbReference type="InterPro" id="IPR043129">
    <property type="entry name" value="ATPase_NBD"/>
</dbReference>
<dbReference type="STRING" id="38772.ENSGAGP00000004292"/>
<keyword evidence="4" id="KW-0808">Transferase</keyword>
<dbReference type="GO" id="GO:0050277">
    <property type="term" value="F:sedoheptulokinase activity"/>
    <property type="evidence" value="ECO:0007669"/>
    <property type="project" value="UniProtKB-EC"/>
</dbReference>
<evidence type="ECO:0000313" key="15">
    <source>
        <dbReference type="Proteomes" id="UP000291020"/>
    </source>
</evidence>
<dbReference type="PANTHER" id="PTHR10196:SF67">
    <property type="entry name" value="SEDOHEPTULOKINASE"/>
    <property type="match status" value="1"/>
</dbReference>
<protein>
    <recommendedName>
        <fullName evidence="11">Sedoheptulokinase</fullName>
        <ecNumber evidence="10">2.7.1.14</ecNumber>
    </recommendedName>
    <alternativeName>
        <fullName evidence="12">Carbohydrate kinase-like protein</fullName>
    </alternativeName>
</protein>
<evidence type="ECO:0000256" key="9">
    <source>
        <dbReference type="ARBA" id="ARBA00057196"/>
    </source>
</evidence>
<dbReference type="Proteomes" id="UP000291020">
    <property type="component" value="Unassembled WGS sequence"/>
</dbReference>
<keyword evidence="6" id="KW-0418">Kinase</keyword>
<dbReference type="GO" id="GO:0005524">
    <property type="term" value="F:ATP binding"/>
    <property type="evidence" value="ECO:0007669"/>
    <property type="project" value="UniProtKB-KW"/>
</dbReference>
<dbReference type="FunFam" id="3.30.420.40:FF:000111">
    <property type="entry name" value="Sedoheptulokinase"/>
    <property type="match status" value="1"/>
</dbReference>
<dbReference type="GO" id="GO:0005829">
    <property type="term" value="C:cytosol"/>
    <property type="evidence" value="ECO:0007669"/>
    <property type="project" value="TreeGrafter"/>
</dbReference>
<reference evidence="14" key="2">
    <citation type="submission" date="2025-08" db="UniProtKB">
        <authorList>
            <consortium name="Ensembl"/>
        </authorList>
    </citation>
    <scope>IDENTIFICATION</scope>
</reference>
<keyword evidence="15" id="KW-1185">Reference proteome</keyword>
<feature type="domain" description="Carbohydrate kinase FGGY N-terminal" evidence="13">
    <location>
        <begin position="21"/>
        <end position="272"/>
    </location>
</feature>
<dbReference type="Ensembl" id="ENSGAGT00000005039.1">
    <property type="protein sequence ID" value="ENSGAGP00000004292.1"/>
    <property type="gene ID" value="ENSGAGG00000003563.1"/>
</dbReference>
<comment type="function">
    <text evidence="9">Acts as a modulator of macrophage activation through control of glucose metabolism.</text>
</comment>
<keyword evidence="7" id="KW-0067">ATP-binding</keyword>
<evidence type="ECO:0000256" key="7">
    <source>
        <dbReference type="ARBA" id="ARBA00022840"/>
    </source>
</evidence>
<dbReference type="SUPFAM" id="SSF53067">
    <property type="entry name" value="Actin-like ATPase domain"/>
    <property type="match status" value="2"/>
</dbReference>
<evidence type="ECO:0000256" key="10">
    <source>
        <dbReference type="ARBA" id="ARBA00066341"/>
    </source>
</evidence>
<dbReference type="Pfam" id="PF00370">
    <property type="entry name" value="FGGY_N"/>
    <property type="match status" value="1"/>
</dbReference>
<comment type="subcellular location">
    <subcellularLocation>
        <location evidence="1">Cytoplasm</location>
    </subcellularLocation>
</comment>
<evidence type="ECO:0000313" key="14">
    <source>
        <dbReference type="Ensembl" id="ENSGAGP00000004292.1"/>
    </source>
</evidence>
<proteinExistence type="inferred from homology"/>
<evidence type="ECO:0000259" key="13">
    <source>
        <dbReference type="Pfam" id="PF00370"/>
    </source>
</evidence>
<dbReference type="GO" id="GO:0071222">
    <property type="term" value="P:cellular response to lipopolysaccharide"/>
    <property type="evidence" value="ECO:0007669"/>
    <property type="project" value="TreeGrafter"/>
</dbReference>
<dbReference type="CDD" id="cd07777">
    <property type="entry name" value="ASKHA_NBD_FGGY_SHK"/>
    <property type="match status" value="1"/>
</dbReference>
<keyword evidence="5" id="KW-0547">Nucleotide-binding</keyword>
<dbReference type="Gene3D" id="3.30.420.40">
    <property type="match status" value="2"/>
</dbReference>
<comment type="similarity">
    <text evidence="2">Belongs to the FGGY kinase family.</text>
</comment>
<dbReference type="FunFam" id="3.30.420.40:FF:000132">
    <property type="entry name" value="Sedoheptulokinase"/>
    <property type="match status" value="1"/>
</dbReference>
<evidence type="ECO:0000256" key="3">
    <source>
        <dbReference type="ARBA" id="ARBA00022490"/>
    </source>
</evidence>
<name>A0A452GQS9_9SAUR</name>
<sequence length="491" mass="53452">MMADNQAIDLSPCTTPGTVCVLGIDLGTTSVKAALVIETEQGQIVTQSCSRETEAQADSPAAGAQRMEQDVQKIIKALNECLVAFPQEHLQRVSRIGISGQMHGVVFWKTNQGCKWTKSGTGHTFQPGEVSHLITWQDGRCSSSFLSSLPQPQSHLSLATGFGCATIYWYLKNSPDFLKPYDAAGTIHDYVVAMLCDLERPLMSIQNAASWGYFNCRSKSWNTEILGESGFPLDLLPEVGDPGDIAGRMPHDWHGIPKGTEVGIALGDFQCSVYSCMTERTDAVLNISTSAQLTVPMPLGFQPPETPDSLSAVAYFPYFDGNYLAVAASLNGGNVLATFVDMLARWMAALGYDVLESNIYTQMINAALAQNDTRLSICPTVFGERHMPEQLASVTSITASDLSLGHVTRALCHGIIQNLHSMLPFQHLKEAEVKRILGSGSALSRNEVLKQEVEKIFPFPVIYGKDVDAAVGAAMVMLHRRYKPIVKDCLI</sequence>
<reference evidence="14" key="3">
    <citation type="submission" date="2025-09" db="UniProtKB">
        <authorList>
            <consortium name="Ensembl"/>
        </authorList>
    </citation>
    <scope>IDENTIFICATION</scope>
</reference>
<dbReference type="PANTHER" id="PTHR10196">
    <property type="entry name" value="SUGAR KINASE"/>
    <property type="match status" value="1"/>
</dbReference>